<proteinExistence type="predicted"/>
<sequence>MNISVILSTYNNPEWLQKVLWAYELQTYETFEVIIADDGSSDETKQLIEEFANHSKLKIKHCWHPDNGFQKCQILNIATTEAGGEYLIFTDGDCVPTPDFIATHASHAEQGFLISGGYCKLPMQLSKLISKDDIRSGRAFDVAWLKKHGLKSFSSALKLGLSSPWDKLADSLTTTKPTWNGCNASTWKADVLRVNGHNETMQYGGEDREMGERLLNLGLQPKQLRHRAVLIHLDHARGYVNQEALDKNMAIRQSTISSKTTWSPDGILKQPQRS</sequence>
<keyword evidence="1 4" id="KW-0808">Transferase</keyword>
<dbReference type="InterPro" id="IPR029044">
    <property type="entry name" value="Nucleotide-diphossugar_trans"/>
</dbReference>
<dbReference type="Pfam" id="PF02709">
    <property type="entry name" value="Glyco_transf_7C"/>
    <property type="match status" value="1"/>
</dbReference>
<evidence type="ECO:0000259" key="3">
    <source>
        <dbReference type="Pfam" id="PF02709"/>
    </source>
</evidence>
<dbReference type="GO" id="GO:0016740">
    <property type="term" value="F:transferase activity"/>
    <property type="evidence" value="ECO:0007669"/>
    <property type="project" value="UniProtKB-KW"/>
</dbReference>
<evidence type="ECO:0000313" key="4">
    <source>
        <dbReference type="EMBL" id="PQJ27658.1"/>
    </source>
</evidence>
<dbReference type="Proteomes" id="UP000239907">
    <property type="component" value="Unassembled WGS sequence"/>
</dbReference>
<gene>
    <name evidence="4" type="ORF">BSZ32_03525</name>
</gene>
<dbReference type="CDD" id="cd06420">
    <property type="entry name" value="GT2_Chondriotin_Pol_N"/>
    <property type="match status" value="1"/>
</dbReference>
<reference evidence="4 5" key="1">
    <citation type="submission" date="2016-12" db="EMBL/GenBank/DDBJ databases">
        <title>Study of bacterial adaptation to deep sea.</title>
        <authorList>
            <person name="Song J."/>
            <person name="Yoshizawa S."/>
            <person name="Kogure K."/>
        </authorList>
    </citation>
    <scope>NUCLEOTIDE SEQUENCE [LARGE SCALE GENOMIC DNA]</scope>
    <source>
        <strain evidence="4 5">SAORIC-165</strain>
    </source>
</reference>
<organism evidence="4 5">
    <name type="scientific">Rubritalea profundi</name>
    <dbReference type="NCBI Taxonomy" id="1658618"/>
    <lineage>
        <taxon>Bacteria</taxon>
        <taxon>Pseudomonadati</taxon>
        <taxon>Verrucomicrobiota</taxon>
        <taxon>Verrucomicrobiia</taxon>
        <taxon>Verrucomicrobiales</taxon>
        <taxon>Rubritaleaceae</taxon>
        <taxon>Rubritalea</taxon>
    </lineage>
</organism>
<dbReference type="Pfam" id="PF00535">
    <property type="entry name" value="Glycos_transf_2"/>
    <property type="match status" value="1"/>
</dbReference>
<dbReference type="InterPro" id="IPR001173">
    <property type="entry name" value="Glyco_trans_2-like"/>
</dbReference>
<protein>
    <submittedName>
        <fullName evidence="4">Glycosyl transferase family 2</fullName>
    </submittedName>
</protein>
<comment type="caution">
    <text evidence="4">The sequence shown here is derived from an EMBL/GenBank/DDBJ whole genome shotgun (WGS) entry which is preliminary data.</text>
</comment>
<dbReference type="PANTHER" id="PTHR43685">
    <property type="entry name" value="GLYCOSYLTRANSFERASE"/>
    <property type="match status" value="1"/>
</dbReference>
<dbReference type="AlphaFoldDB" id="A0A2S7TY34"/>
<dbReference type="InterPro" id="IPR050834">
    <property type="entry name" value="Glycosyltransf_2"/>
</dbReference>
<evidence type="ECO:0000313" key="5">
    <source>
        <dbReference type="Proteomes" id="UP000239907"/>
    </source>
</evidence>
<name>A0A2S7TY34_9BACT</name>
<dbReference type="PANTHER" id="PTHR43685:SF3">
    <property type="entry name" value="SLR2126 PROTEIN"/>
    <property type="match status" value="1"/>
</dbReference>
<feature type="domain" description="Galactosyltransferase C-terminal" evidence="3">
    <location>
        <begin position="178"/>
        <end position="227"/>
    </location>
</feature>
<keyword evidence="5" id="KW-1185">Reference proteome</keyword>
<feature type="domain" description="Glycosyltransferase 2-like" evidence="2">
    <location>
        <begin position="4"/>
        <end position="112"/>
    </location>
</feature>
<dbReference type="InterPro" id="IPR027791">
    <property type="entry name" value="Galactosyl_T_C"/>
</dbReference>
<dbReference type="OrthoDB" id="9815829at2"/>
<dbReference type="SUPFAM" id="SSF53448">
    <property type="entry name" value="Nucleotide-diphospho-sugar transferases"/>
    <property type="match status" value="1"/>
</dbReference>
<dbReference type="EMBL" id="MQWA01000001">
    <property type="protein sequence ID" value="PQJ27658.1"/>
    <property type="molecule type" value="Genomic_DNA"/>
</dbReference>
<evidence type="ECO:0000256" key="1">
    <source>
        <dbReference type="ARBA" id="ARBA00022679"/>
    </source>
</evidence>
<accession>A0A2S7TY34</accession>
<dbReference type="Gene3D" id="3.90.550.10">
    <property type="entry name" value="Spore Coat Polysaccharide Biosynthesis Protein SpsA, Chain A"/>
    <property type="match status" value="1"/>
</dbReference>
<dbReference type="RefSeq" id="WP_105042145.1">
    <property type="nucleotide sequence ID" value="NZ_MQWA01000001.1"/>
</dbReference>
<evidence type="ECO:0000259" key="2">
    <source>
        <dbReference type="Pfam" id="PF00535"/>
    </source>
</evidence>